<dbReference type="EMBL" id="BMJE01000001">
    <property type="protein sequence ID" value="GGB68280.1"/>
    <property type="molecule type" value="Genomic_DNA"/>
</dbReference>
<name>A0ABQ1JGY6_9FLAO</name>
<evidence type="ECO:0008006" key="3">
    <source>
        <dbReference type="Google" id="ProtNLM"/>
    </source>
</evidence>
<dbReference type="InterPro" id="IPR008969">
    <property type="entry name" value="CarboxyPept-like_regulatory"/>
</dbReference>
<keyword evidence="2" id="KW-1185">Reference proteome</keyword>
<gene>
    <name evidence="1" type="ORF">GCM10007424_05370</name>
</gene>
<dbReference type="Proteomes" id="UP000615760">
    <property type="component" value="Unassembled WGS sequence"/>
</dbReference>
<proteinExistence type="predicted"/>
<dbReference type="RefSeq" id="WP_188619684.1">
    <property type="nucleotide sequence ID" value="NZ_BMJE01000001.1"/>
</dbReference>
<dbReference type="Pfam" id="PF13715">
    <property type="entry name" value="CarbopepD_reg_2"/>
    <property type="match status" value="1"/>
</dbReference>
<protein>
    <recommendedName>
        <fullName evidence="3">Carboxypeptidase-like regulatory domain-containing protein</fullName>
    </recommendedName>
</protein>
<sequence>MKNFIVTLLFILSTVNGIAQNFIKGVIKDIATNETIERASIYTADFKLHTISNKDGVFKLYYREGNKSFTVKYLGYKDLKITVNNLPADGIYYLEPKNLELEEIVLNNIPINELIESLVESSVKRLEAPVILNTYYREFIRINDTFTKFSDALIDYNFYKNKRETKVKTDLSVKQSRFAELNKVEEGFIRGVGPDVRKAIEIPANFSVIKEVFPNKKEYTKYNFKIASYGTDNGEPLQAITFAPKEDLNELFYEGVIIYSPNNSLIRSIEAKMTEKSKENIRYSNILIAKLGIEDLVIKSGFNYINNQYLPAYYYIYGVLHIWNRNYDKSYKYTSDIIVTNVSEDVSSFSDEKKYKKRSLYENGNNYTSKFWQGNNSLVLTPNEEAIIKQLEHKK</sequence>
<dbReference type="SUPFAM" id="SSF49464">
    <property type="entry name" value="Carboxypeptidase regulatory domain-like"/>
    <property type="match status" value="1"/>
</dbReference>
<evidence type="ECO:0000313" key="2">
    <source>
        <dbReference type="Proteomes" id="UP000615760"/>
    </source>
</evidence>
<organism evidence="1 2">
    <name type="scientific">Flavobacterium suaedae</name>
    <dbReference type="NCBI Taxonomy" id="1767027"/>
    <lineage>
        <taxon>Bacteria</taxon>
        <taxon>Pseudomonadati</taxon>
        <taxon>Bacteroidota</taxon>
        <taxon>Flavobacteriia</taxon>
        <taxon>Flavobacteriales</taxon>
        <taxon>Flavobacteriaceae</taxon>
        <taxon>Flavobacterium</taxon>
    </lineage>
</organism>
<reference evidence="2" key="1">
    <citation type="journal article" date="2019" name="Int. J. Syst. Evol. Microbiol.">
        <title>The Global Catalogue of Microorganisms (GCM) 10K type strain sequencing project: providing services to taxonomists for standard genome sequencing and annotation.</title>
        <authorList>
            <consortium name="The Broad Institute Genomics Platform"/>
            <consortium name="The Broad Institute Genome Sequencing Center for Infectious Disease"/>
            <person name="Wu L."/>
            <person name="Ma J."/>
        </authorList>
    </citation>
    <scope>NUCLEOTIDE SEQUENCE [LARGE SCALE GENOMIC DNA]</scope>
    <source>
        <strain evidence="2">CGMCC 1.15461</strain>
    </source>
</reference>
<evidence type="ECO:0000313" key="1">
    <source>
        <dbReference type="EMBL" id="GGB68280.1"/>
    </source>
</evidence>
<comment type="caution">
    <text evidence="1">The sequence shown here is derived from an EMBL/GenBank/DDBJ whole genome shotgun (WGS) entry which is preliminary data.</text>
</comment>
<accession>A0ABQ1JGY6</accession>